<keyword evidence="1" id="KW-0812">Transmembrane</keyword>
<comment type="caution">
    <text evidence="2">The sequence shown here is derived from an EMBL/GenBank/DDBJ whole genome shotgun (WGS) entry which is preliminary data.</text>
</comment>
<dbReference type="EMBL" id="JABFMT010000037">
    <property type="protein sequence ID" value="NUU04250.1"/>
    <property type="molecule type" value="Genomic_DNA"/>
</dbReference>
<protein>
    <submittedName>
        <fullName evidence="2">Uncharacterized protein</fullName>
    </submittedName>
</protein>
<keyword evidence="1" id="KW-1133">Transmembrane helix</keyword>
<keyword evidence="1" id="KW-0472">Membrane</keyword>
<accession>A0ABX2M0R3</accession>
<evidence type="ECO:0000256" key="1">
    <source>
        <dbReference type="SAM" id="Phobius"/>
    </source>
</evidence>
<gene>
    <name evidence="2" type="ORF">HNO84_21790</name>
</gene>
<proteinExistence type="predicted"/>
<sequence>MVHLFNIAVFFFAAFPYALLPFIVLKIIEIQNHTDDVIAFEAERVIIHTLVATSKNARIVIAPKRKWLVTTLLAALTSFGFQTLNAATNAKLTISAVVVVTCKILVSTVRGAQATVKSTCDSPATRADEPVVSKDEQQKEITVSY</sequence>
<organism evidence="2 3">
    <name type="scientific">Herbaspirillum robiniae</name>
    <dbReference type="NCBI Taxonomy" id="2014887"/>
    <lineage>
        <taxon>Bacteria</taxon>
        <taxon>Pseudomonadati</taxon>
        <taxon>Pseudomonadota</taxon>
        <taxon>Betaproteobacteria</taxon>
        <taxon>Burkholderiales</taxon>
        <taxon>Oxalobacteraceae</taxon>
        <taxon>Herbaspirillum</taxon>
    </lineage>
</organism>
<reference evidence="2 3" key="1">
    <citation type="journal article" date="2020" name="Front. Plant Sci.">
        <title>Isolation of Rhizosphere Bacteria That Improve Quality and Water Stress Tolerance in Greenhouse Ornamentals.</title>
        <authorList>
            <person name="Nordstedt N.P."/>
            <person name="Jones M.L."/>
        </authorList>
    </citation>
    <scope>NUCLEOTIDE SEQUENCE [LARGE SCALE GENOMIC DNA]</scope>
    <source>
        <strain evidence="2 3">C6C2</strain>
    </source>
</reference>
<keyword evidence="3" id="KW-1185">Reference proteome</keyword>
<dbReference type="Proteomes" id="UP000536746">
    <property type="component" value="Unassembled WGS sequence"/>
</dbReference>
<evidence type="ECO:0000313" key="3">
    <source>
        <dbReference type="Proteomes" id="UP000536746"/>
    </source>
</evidence>
<dbReference type="RefSeq" id="WP_175354907.1">
    <property type="nucleotide sequence ID" value="NZ_JABFMT010000037.1"/>
</dbReference>
<evidence type="ECO:0000313" key="2">
    <source>
        <dbReference type="EMBL" id="NUU04250.1"/>
    </source>
</evidence>
<name>A0ABX2M0R3_9BURK</name>
<feature type="transmembrane region" description="Helical" evidence="1">
    <location>
        <begin position="6"/>
        <end position="25"/>
    </location>
</feature>